<protein>
    <submittedName>
        <fullName evidence="1">Uncharacterized protein</fullName>
    </submittedName>
</protein>
<sequence length="510" mass="52100">MDAAAAAATAAAAGAGAGAAAPAAAPAVAAGAGVAAVAMAATAGAATASPSPPPPPPERLTAPEDIAKASALLAGGQLFRNVSASHLAHLASRMTVRRLAPGEEFVAQGAPSTACYVLASGSASRSRVTWDGQRHVVDPAAYGTTINSLHAVRGDAAFASAACASPDGCTAWVLGREELLDALASRPELGVEMVGSLAAQVRAATKRMRTPLLELPPPALSVPAVACAAAVESYYRSALNALLNARLAGGGAARGSLFPNMHVQVPARVAYIVGFKGLRVVLDREVRPEQHSHPDFVRFATMVAPGVLMTPVSSILEACNAGHANSEPLLRRSTRGILPRCGREILFGVGLNQLSDYFEERARSVTPSPVAANLAGSLTAGVIAGYLSHVPHNLSTYKLMEPSKSYAQLFRKFVDSSVREAAVPAFLSGRGRAAARVGLAVLFPRGVVIRTAQIVGSFAILNGIINGVQAAEQKRISTAMRDAASSEGGGEGREGVTPARSPQTAGLGQE</sequence>
<keyword evidence="2" id="KW-1185">Reference proteome</keyword>
<gene>
    <name evidence="1" type="ORF">I4F81_012100</name>
</gene>
<dbReference type="EMBL" id="CM020620">
    <property type="protein sequence ID" value="KAK1869629.1"/>
    <property type="molecule type" value="Genomic_DNA"/>
</dbReference>
<name>A0ACC3CH52_PYRYE</name>
<organism evidence="1 2">
    <name type="scientific">Pyropia yezoensis</name>
    <name type="common">Susabi-nori</name>
    <name type="synonym">Porphyra yezoensis</name>
    <dbReference type="NCBI Taxonomy" id="2788"/>
    <lineage>
        <taxon>Eukaryota</taxon>
        <taxon>Rhodophyta</taxon>
        <taxon>Bangiophyceae</taxon>
        <taxon>Bangiales</taxon>
        <taxon>Bangiaceae</taxon>
        <taxon>Pyropia</taxon>
    </lineage>
</organism>
<accession>A0ACC3CH52</accession>
<dbReference type="Proteomes" id="UP000798662">
    <property type="component" value="Chromosome 3"/>
</dbReference>
<comment type="caution">
    <text evidence="1">The sequence shown here is derived from an EMBL/GenBank/DDBJ whole genome shotgun (WGS) entry which is preliminary data.</text>
</comment>
<evidence type="ECO:0000313" key="2">
    <source>
        <dbReference type="Proteomes" id="UP000798662"/>
    </source>
</evidence>
<proteinExistence type="predicted"/>
<evidence type="ECO:0000313" key="1">
    <source>
        <dbReference type="EMBL" id="KAK1869629.1"/>
    </source>
</evidence>
<reference evidence="1" key="1">
    <citation type="submission" date="2019-11" db="EMBL/GenBank/DDBJ databases">
        <title>Nori genome reveals adaptations in red seaweeds to the harsh intertidal environment.</title>
        <authorList>
            <person name="Wang D."/>
            <person name="Mao Y."/>
        </authorList>
    </citation>
    <scope>NUCLEOTIDE SEQUENCE</scope>
    <source>
        <tissue evidence="1">Gametophyte</tissue>
    </source>
</reference>